<evidence type="ECO:0000313" key="3">
    <source>
        <dbReference type="Proteomes" id="UP001052655"/>
    </source>
</evidence>
<accession>A0ABQ3Q8Z7</accession>
<feature type="region of interest" description="Disordered" evidence="1">
    <location>
        <begin position="1"/>
        <end position="102"/>
    </location>
</feature>
<proteinExistence type="predicted"/>
<dbReference type="Proteomes" id="UP001052655">
    <property type="component" value="Unassembled WGS sequence"/>
</dbReference>
<organism evidence="2 3">
    <name type="scientific">Streptomyces daghestanicus</name>
    <dbReference type="NCBI Taxonomy" id="66885"/>
    <lineage>
        <taxon>Bacteria</taxon>
        <taxon>Bacillati</taxon>
        <taxon>Actinomycetota</taxon>
        <taxon>Actinomycetes</taxon>
        <taxon>Kitasatosporales</taxon>
        <taxon>Streptomycetaceae</taxon>
        <taxon>Streptomyces</taxon>
    </lineage>
</organism>
<gene>
    <name evidence="2" type="ORF">Sdagh_54680</name>
</gene>
<evidence type="ECO:0000313" key="2">
    <source>
        <dbReference type="EMBL" id="GHI33738.1"/>
    </source>
</evidence>
<comment type="caution">
    <text evidence="2">The sequence shown here is derived from an EMBL/GenBank/DDBJ whole genome shotgun (WGS) entry which is preliminary data.</text>
</comment>
<dbReference type="EMBL" id="BNDX01000016">
    <property type="protein sequence ID" value="GHI33738.1"/>
    <property type="molecule type" value="Genomic_DNA"/>
</dbReference>
<name>A0ABQ3Q8Z7_9ACTN</name>
<feature type="compositionally biased region" description="Low complexity" evidence="1">
    <location>
        <begin position="93"/>
        <end position="102"/>
    </location>
</feature>
<evidence type="ECO:0000256" key="1">
    <source>
        <dbReference type="SAM" id="MobiDB-lite"/>
    </source>
</evidence>
<keyword evidence="3" id="KW-1185">Reference proteome</keyword>
<reference evidence="2" key="1">
    <citation type="submission" date="2024-05" db="EMBL/GenBank/DDBJ databases">
        <title>Whole genome shotgun sequence of Streptomyces daghestanicus NBRC 12762.</title>
        <authorList>
            <person name="Komaki H."/>
            <person name="Tamura T."/>
        </authorList>
    </citation>
    <scope>NUCLEOTIDE SEQUENCE</scope>
    <source>
        <strain evidence="2">NBRC 12762</strain>
    </source>
</reference>
<feature type="compositionally biased region" description="Basic and acidic residues" evidence="1">
    <location>
        <begin position="13"/>
        <end position="30"/>
    </location>
</feature>
<protein>
    <submittedName>
        <fullName evidence="2">Uncharacterized protein</fullName>
    </submittedName>
</protein>
<feature type="compositionally biased region" description="Polar residues" evidence="1">
    <location>
        <begin position="75"/>
        <end position="92"/>
    </location>
</feature>
<sequence>MSARTGRPGTGGVRRDRGRARADQETEGRHRQAGNPPAASVRRYPERARRVSPSVPGTRPPRQSVGTRNPPAPGQSVSTGNLRGASVSSTRNASAAAPAAPK</sequence>